<dbReference type="EMBL" id="GGYP01002339">
    <property type="protein sequence ID" value="MDE47110.1"/>
    <property type="molecule type" value="Transcribed_RNA"/>
</dbReference>
<organism evidence="9">
    <name type="scientific">Aceria tosichella</name>
    <name type="common">wheat curl mite</name>
    <dbReference type="NCBI Taxonomy" id="561515"/>
    <lineage>
        <taxon>Eukaryota</taxon>
        <taxon>Metazoa</taxon>
        <taxon>Ecdysozoa</taxon>
        <taxon>Arthropoda</taxon>
        <taxon>Chelicerata</taxon>
        <taxon>Arachnida</taxon>
        <taxon>Acari</taxon>
        <taxon>Acariformes</taxon>
        <taxon>Trombidiformes</taxon>
        <taxon>Prostigmata</taxon>
        <taxon>Eupodina</taxon>
        <taxon>Eriophyoidea</taxon>
        <taxon>Eriophyidae</taxon>
        <taxon>Eriophyinae</taxon>
        <taxon>Aceriini</taxon>
        <taxon>Aceria</taxon>
    </lineage>
</organism>
<sequence>MLFKLHYFLMSIGFNAMGVLLGVYMTNYTKATPAEIGLLYMLMPFIALACRPVVSSYADRNQAHQKCLLVCLFMLAFCYTPYIVVPFLGPKVYVDHERCCWYFLVCFKVIGDLSWGCAATIGDSLAVNYCKRIGTDLSYYRVGGTISWMVSGIITGQLNEIWFLPKYVVGFMILVSGALLNMLMFYLWPKEYFVMVTSSTAEKELRERSEQQQHSTGKTGSSGSQWTRSLMPKEVVWSHAKSQLLRLVTCSCVSSPSSSSSTSGHNEYATAGGKQQVVAPIDSIAIDNEQTDKSDSNNKSIGKRTQLLTLLLLLRRDPRIVGYLLIFVAAGAITMPFSFFLMSLSETCHTNNTCDFSQLAGLLQVSMAITETIWIFFMKQIVSTIGRLNALSIAFAVSTIKYLFYGTIWPGVNPNYSILAEALHGIIYGTFIISMNEQGHSFALEVEHLIPELLDRGLIRSDDLASQEKLKLSLRATMQALIMAAYEGIGRGASSLIYGIIIGLYSFHTLWLLIGFGSLLVCCALLAINLLDHCVGFQLGLDGGGAKGSKLKATSSSSNN</sequence>
<evidence type="ECO:0000256" key="3">
    <source>
        <dbReference type="ARBA" id="ARBA00022692"/>
    </source>
</evidence>
<feature type="transmembrane region" description="Helical" evidence="7">
    <location>
        <begin position="37"/>
        <end position="55"/>
    </location>
</feature>
<evidence type="ECO:0000256" key="4">
    <source>
        <dbReference type="ARBA" id="ARBA00022989"/>
    </source>
</evidence>
<keyword evidence="3 7" id="KW-0812">Transmembrane</keyword>
<feature type="transmembrane region" description="Helical" evidence="7">
    <location>
        <begin position="356"/>
        <end position="377"/>
    </location>
</feature>
<proteinExistence type="inferred from homology"/>
<feature type="region of interest" description="Disordered" evidence="6">
    <location>
        <begin position="205"/>
        <end position="226"/>
    </location>
</feature>
<feature type="compositionally biased region" description="Polar residues" evidence="6">
    <location>
        <begin position="212"/>
        <end position="226"/>
    </location>
</feature>
<feature type="transmembrane region" description="Helical" evidence="7">
    <location>
        <begin position="67"/>
        <end position="89"/>
    </location>
</feature>
<dbReference type="Gene3D" id="1.20.1250.20">
    <property type="entry name" value="MFS general substrate transporter like domains"/>
    <property type="match status" value="3"/>
</dbReference>
<dbReference type="InterPro" id="IPR036259">
    <property type="entry name" value="MFS_trans_sf"/>
</dbReference>
<dbReference type="InterPro" id="IPR051717">
    <property type="entry name" value="MFS_MFSD6"/>
</dbReference>
<dbReference type="PANTHER" id="PTHR16172:SF41">
    <property type="entry name" value="MAJOR FACILITATOR SUPERFAMILY DOMAIN-CONTAINING PROTEIN 6-LIKE"/>
    <property type="match status" value="1"/>
</dbReference>
<gene>
    <name evidence="9" type="ORF">g.12715</name>
</gene>
<evidence type="ECO:0000256" key="6">
    <source>
        <dbReference type="SAM" id="MobiDB-lite"/>
    </source>
</evidence>
<feature type="transmembrane region" description="Helical" evidence="7">
    <location>
        <begin position="510"/>
        <end position="531"/>
    </location>
</feature>
<comment type="subcellular location">
    <subcellularLocation>
        <location evidence="1">Membrane</location>
        <topology evidence="1">Multi-pass membrane protein</topology>
    </subcellularLocation>
</comment>
<dbReference type="GO" id="GO:0016020">
    <property type="term" value="C:membrane"/>
    <property type="evidence" value="ECO:0007669"/>
    <property type="project" value="UniProtKB-SubCell"/>
</dbReference>
<evidence type="ECO:0000256" key="5">
    <source>
        <dbReference type="ARBA" id="ARBA00023136"/>
    </source>
</evidence>
<dbReference type="SUPFAM" id="SSF103473">
    <property type="entry name" value="MFS general substrate transporter"/>
    <property type="match status" value="1"/>
</dbReference>
<protein>
    <recommendedName>
        <fullName evidence="8">Major facilitator superfamily associated domain-containing protein</fullName>
    </recommendedName>
</protein>
<dbReference type="InterPro" id="IPR024989">
    <property type="entry name" value="MFS_assoc_dom"/>
</dbReference>
<evidence type="ECO:0000259" key="8">
    <source>
        <dbReference type="Pfam" id="PF12832"/>
    </source>
</evidence>
<feature type="transmembrane region" description="Helical" evidence="7">
    <location>
        <begin position="138"/>
        <end position="155"/>
    </location>
</feature>
<comment type="similarity">
    <text evidence="2">Belongs to the major facilitator superfamily. MFSD6 family.</text>
</comment>
<feature type="domain" description="Major facilitator superfamily associated" evidence="8">
    <location>
        <begin position="3"/>
        <end position="431"/>
    </location>
</feature>
<reference evidence="9" key="1">
    <citation type="submission" date="2018-10" db="EMBL/GenBank/DDBJ databases">
        <title>Transcriptome assembly of Aceria tosichella (Wheat curl mite) Type 2.</title>
        <authorList>
            <person name="Scully E.D."/>
            <person name="Geib S.M."/>
            <person name="Palmer N.A."/>
            <person name="Gupta A.K."/>
            <person name="Sarath G."/>
            <person name="Tatineni S."/>
        </authorList>
    </citation>
    <scope>NUCLEOTIDE SEQUENCE</scope>
    <source>
        <strain evidence="9">LincolnNE</strain>
    </source>
</reference>
<evidence type="ECO:0000313" key="9">
    <source>
        <dbReference type="EMBL" id="MDE47110.1"/>
    </source>
</evidence>
<dbReference type="PANTHER" id="PTHR16172">
    <property type="entry name" value="MAJOR FACILITATOR SUPERFAMILY DOMAIN-CONTAINING PROTEIN 6-LIKE"/>
    <property type="match status" value="1"/>
</dbReference>
<feature type="transmembrane region" description="Helical" evidence="7">
    <location>
        <begin position="320"/>
        <end position="344"/>
    </location>
</feature>
<accession>A0A6G1SB10</accession>
<dbReference type="Pfam" id="PF12832">
    <property type="entry name" value="MFS_1_like"/>
    <property type="match status" value="1"/>
</dbReference>
<evidence type="ECO:0000256" key="7">
    <source>
        <dbReference type="SAM" id="Phobius"/>
    </source>
</evidence>
<dbReference type="AlphaFoldDB" id="A0A6G1SB10"/>
<name>A0A6G1SB10_9ACAR</name>
<evidence type="ECO:0000256" key="2">
    <source>
        <dbReference type="ARBA" id="ARBA00005241"/>
    </source>
</evidence>
<keyword evidence="5 7" id="KW-0472">Membrane</keyword>
<feature type="transmembrane region" description="Helical" evidence="7">
    <location>
        <begin position="389"/>
        <end position="409"/>
    </location>
</feature>
<feature type="transmembrane region" description="Helical" evidence="7">
    <location>
        <begin position="167"/>
        <end position="188"/>
    </location>
</feature>
<feature type="transmembrane region" description="Helical" evidence="7">
    <location>
        <begin position="480"/>
        <end position="504"/>
    </location>
</feature>
<keyword evidence="4 7" id="KW-1133">Transmembrane helix</keyword>
<feature type="transmembrane region" description="Helical" evidence="7">
    <location>
        <begin position="7"/>
        <end position="25"/>
    </location>
</feature>
<evidence type="ECO:0000256" key="1">
    <source>
        <dbReference type="ARBA" id="ARBA00004141"/>
    </source>
</evidence>
<feature type="transmembrane region" description="Helical" evidence="7">
    <location>
        <begin position="101"/>
        <end position="126"/>
    </location>
</feature>